<dbReference type="PANTHER" id="PTHR43280">
    <property type="entry name" value="ARAC-FAMILY TRANSCRIPTIONAL REGULATOR"/>
    <property type="match status" value="1"/>
</dbReference>
<dbReference type="GO" id="GO:0043565">
    <property type="term" value="F:sequence-specific DNA binding"/>
    <property type="evidence" value="ECO:0007669"/>
    <property type="project" value="InterPro"/>
</dbReference>
<dbReference type="GO" id="GO:0003700">
    <property type="term" value="F:DNA-binding transcription factor activity"/>
    <property type="evidence" value="ECO:0007669"/>
    <property type="project" value="InterPro"/>
</dbReference>
<dbReference type="AlphaFoldDB" id="A0A9Q9HE28"/>
<keyword evidence="3" id="KW-0804">Transcription</keyword>
<keyword evidence="2" id="KW-0238">DNA-binding</keyword>
<dbReference type="Pfam" id="PF12833">
    <property type="entry name" value="HTH_18"/>
    <property type="match status" value="1"/>
</dbReference>
<evidence type="ECO:0000313" key="5">
    <source>
        <dbReference type="EMBL" id="UWQ53073.1"/>
    </source>
</evidence>
<evidence type="ECO:0000256" key="3">
    <source>
        <dbReference type="ARBA" id="ARBA00023163"/>
    </source>
</evidence>
<dbReference type="SUPFAM" id="SSF46689">
    <property type="entry name" value="Homeodomain-like"/>
    <property type="match status" value="2"/>
</dbReference>
<dbReference type="Gene3D" id="1.10.10.60">
    <property type="entry name" value="Homeodomain-like"/>
    <property type="match status" value="1"/>
</dbReference>
<dbReference type="InterPro" id="IPR018060">
    <property type="entry name" value="HTH_AraC"/>
</dbReference>
<sequence length="335" mass="36625">MMSRLEPLTVPASRRSTDNVAQARLHDVEIILPQSEPPAAAQMICEVFRAANDLFPDSGYRTAVRNLSSQMRAVPPGWKPQTVIFLGGITSRWPLNSGEKASLQRICRQAQRSLFAGSAIFLLPETGINAPVESAVHSNFAAAAEEEQLACAPAGTLITNSARISTAVSSFAALRVLAGFLRADRGPFIADAVCDYLGLAFGPVSEQSKVSLQLRQTAGGDALIVKILDLMQQNLEEPLLIRDIAQQAGVSPRKLERRFQQKARTSPLAAYRKLRIEKARQLLLHTTLPLAEIVAATGFGSRSSLTEWFKREYKTSPQAFRKQYYADRHPAGSLA</sequence>
<name>A0A9Q9HE28_LEICA</name>
<dbReference type="InterPro" id="IPR009057">
    <property type="entry name" value="Homeodomain-like_sf"/>
</dbReference>
<dbReference type="Proteomes" id="UP001058713">
    <property type="component" value="Chromosome"/>
</dbReference>
<organism evidence="5 6">
    <name type="scientific">Leisingera caerulea</name>
    <name type="common">Phaeobacter caeruleus</name>
    <dbReference type="NCBI Taxonomy" id="506591"/>
    <lineage>
        <taxon>Bacteria</taxon>
        <taxon>Pseudomonadati</taxon>
        <taxon>Pseudomonadota</taxon>
        <taxon>Alphaproteobacteria</taxon>
        <taxon>Rhodobacterales</taxon>
        <taxon>Roseobacteraceae</taxon>
        <taxon>Leisingera</taxon>
    </lineage>
</organism>
<proteinExistence type="predicted"/>
<gene>
    <name evidence="5" type="ORF">K3721_13785</name>
</gene>
<dbReference type="KEGG" id="lcae:K3721_13785"/>
<evidence type="ECO:0000256" key="1">
    <source>
        <dbReference type="ARBA" id="ARBA00023015"/>
    </source>
</evidence>
<protein>
    <submittedName>
        <fullName evidence="5">Helix-turn-helix domain-containing protein</fullName>
    </submittedName>
</protein>
<dbReference type="PROSITE" id="PS01124">
    <property type="entry name" value="HTH_ARAC_FAMILY_2"/>
    <property type="match status" value="1"/>
</dbReference>
<dbReference type="EMBL" id="CP081070">
    <property type="protein sequence ID" value="UWQ53073.1"/>
    <property type="molecule type" value="Genomic_DNA"/>
</dbReference>
<dbReference type="SMART" id="SM00342">
    <property type="entry name" value="HTH_ARAC"/>
    <property type="match status" value="1"/>
</dbReference>
<reference evidence="5" key="1">
    <citation type="submission" date="2021-08" db="EMBL/GenBank/DDBJ databases">
        <authorList>
            <person name="Nwanade C."/>
            <person name="Wang M."/>
            <person name="Masoudi A."/>
            <person name="Yu Z."/>
            <person name="Liu J."/>
        </authorList>
    </citation>
    <scope>NUCLEOTIDE SEQUENCE</scope>
    <source>
        <strain evidence="5">S122</strain>
    </source>
</reference>
<feature type="domain" description="HTH araC/xylS-type" evidence="4">
    <location>
        <begin position="225"/>
        <end position="323"/>
    </location>
</feature>
<evidence type="ECO:0000259" key="4">
    <source>
        <dbReference type="PROSITE" id="PS01124"/>
    </source>
</evidence>
<evidence type="ECO:0000313" key="6">
    <source>
        <dbReference type="Proteomes" id="UP001058713"/>
    </source>
</evidence>
<keyword evidence="1" id="KW-0805">Transcription regulation</keyword>
<accession>A0A9Q9HE28</accession>
<dbReference type="PANTHER" id="PTHR43280:SF2">
    <property type="entry name" value="HTH-TYPE TRANSCRIPTIONAL REGULATOR EXSA"/>
    <property type="match status" value="1"/>
</dbReference>
<evidence type="ECO:0000256" key="2">
    <source>
        <dbReference type="ARBA" id="ARBA00023125"/>
    </source>
</evidence>